<proteinExistence type="predicted"/>
<dbReference type="Proteomes" id="UP000002358">
    <property type="component" value="Unassembled WGS sequence"/>
</dbReference>
<feature type="domain" description="Integrase core" evidence="1">
    <location>
        <begin position="194"/>
        <end position="360"/>
    </location>
</feature>
<keyword evidence="3" id="KW-1185">Reference proteome</keyword>
<evidence type="ECO:0000259" key="1">
    <source>
        <dbReference type="Pfam" id="PF24764"/>
    </source>
</evidence>
<dbReference type="RefSeq" id="XP_031779758.1">
    <property type="nucleotide sequence ID" value="XM_031923898.1"/>
</dbReference>
<sequence>MEVVIRFEEFPDVHCPIEDGYISMAYLHMYPQPFILVYGENKQLAIQETKGFKVVEGVLEYKVVSLKNESMEVNSFIELILQYFFKRYTYEEICLLLKQENNISITVRNLRKILKHLKLKRKNIVESPKEVIVATVIHEVFNDGLNLGYRAMHQRLRKKYRLLVKQSTVLEILRLVDPVGVENRSRYRLKRRTYKVPGPNYAWHIDGHDKLKRYGFAIHGCVDGYSKKVMWLHVSTSNNDPTIVAYYYLQCLKEFDVLPTLIRAHTGTENTVVELLQMALRFHHTNEKAGEKSFIKGKSTSNERIEKYWRQLRNHFAEYYMSIFKTMEDNGVLDIDDKIQQSLEYVKKEWNEHRIRKQNNIPSGIPNVMYFWPQKYGDQNCSQKVDQRNVDNLLNKYTKTPIFFNKHVQNLIKMLVPKYEVPRHAEEAYNLFVQILRLMNS</sequence>
<dbReference type="PANTHER" id="PTHR46791:SF13">
    <property type="entry name" value="CLR5 DOMAIN-CONTAINING PROTEIN"/>
    <property type="match status" value="1"/>
</dbReference>
<dbReference type="AlphaFoldDB" id="A0A7M7Q4W2"/>
<evidence type="ECO:0000313" key="2">
    <source>
        <dbReference type="EnsemblMetazoa" id="XP_031779758"/>
    </source>
</evidence>
<dbReference type="KEGG" id="nvi:116416223"/>
<protein>
    <recommendedName>
        <fullName evidence="1">Integrase core domain-containing protein</fullName>
    </recommendedName>
</protein>
<dbReference type="OrthoDB" id="7689536at2759"/>
<accession>A0A7M7Q4W2</accession>
<reference evidence="2" key="1">
    <citation type="submission" date="2021-01" db="UniProtKB">
        <authorList>
            <consortium name="EnsemblMetazoa"/>
        </authorList>
    </citation>
    <scope>IDENTIFICATION</scope>
</reference>
<dbReference type="InParanoid" id="A0A7M7Q4W2"/>
<name>A0A7M7Q4W2_NASVI</name>
<dbReference type="Pfam" id="PF24764">
    <property type="entry name" value="rva_4"/>
    <property type="match status" value="1"/>
</dbReference>
<dbReference type="PANTHER" id="PTHR46791">
    <property type="entry name" value="EXPRESSED PROTEIN"/>
    <property type="match status" value="1"/>
</dbReference>
<organism evidence="2 3">
    <name type="scientific">Nasonia vitripennis</name>
    <name type="common">Parasitic wasp</name>
    <dbReference type="NCBI Taxonomy" id="7425"/>
    <lineage>
        <taxon>Eukaryota</taxon>
        <taxon>Metazoa</taxon>
        <taxon>Ecdysozoa</taxon>
        <taxon>Arthropoda</taxon>
        <taxon>Hexapoda</taxon>
        <taxon>Insecta</taxon>
        <taxon>Pterygota</taxon>
        <taxon>Neoptera</taxon>
        <taxon>Endopterygota</taxon>
        <taxon>Hymenoptera</taxon>
        <taxon>Apocrita</taxon>
        <taxon>Proctotrupomorpha</taxon>
        <taxon>Chalcidoidea</taxon>
        <taxon>Pteromalidae</taxon>
        <taxon>Pteromalinae</taxon>
        <taxon>Nasonia</taxon>
    </lineage>
</organism>
<dbReference type="EnsemblMetazoa" id="XM_031923898">
    <property type="protein sequence ID" value="XP_031779758"/>
    <property type="gene ID" value="LOC116416223"/>
</dbReference>
<evidence type="ECO:0000313" key="3">
    <source>
        <dbReference type="Proteomes" id="UP000002358"/>
    </source>
</evidence>
<dbReference type="InterPro" id="IPR058913">
    <property type="entry name" value="Integrase_dom_put"/>
</dbReference>
<dbReference type="GeneID" id="116416223"/>